<evidence type="ECO:0000313" key="9">
    <source>
        <dbReference type="Proteomes" id="UP000301309"/>
    </source>
</evidence>
<evidence type="ECO:0000256" key="4">
    <source>
        <dbReference type="ARBA" id="ARBA00022692"/>
    </source>
</evidence>
<evidence type="ECO:0000256" key="7">
    <source>
        <dbReference type="SAM" id="Phobius"/>
    </source>
</evidence>
<dbReference type="InterPro" id="IPR035906">
    <property type="entry name" value="MetI-like_sf"/>
</dbReference>
<accession>A0A4D4LBZ2</accession>
<comment type="subcellular location">
    <subcellularLocation>
        <location evidence="1">Cell membrane</location>
        <topology evidence="1">Multi-pass membrane protein</topology>
    </subcellularLocation>
</comment>
<dbReference type="InterPro" id="IPR050809">
    <property type="entry name" value="UgpAE/MalFG_permease"/>
</dbReference>
<sequence length="102" mass="11351">MRLAALTGAYRRRAPGEPRAIGYLYILPALILYAVFLLYPFGQSVWLSFVHWDGLTVATPAGFDNYRALFTDASLRAPSSTRCCCSSSTPRCRWPSGCCWPP</sequence>
<dbReference type="PANTHER" id="PTHR43227">
    <property type="entry name" value="BLL4140 PROTEIN"/>
    <property type="match status" value="1"/>
</dbReference>
<keyword evidence="9" id="KW-1185">Reference proteome</keyword>
<evidence type="ECO:0000313" key="8">
    <source>
        <dbReference type="EMBL" id="GDY58762.1"/>
    </source>
</evidence>
<evidence type="ECO:0000256" key="1">
    <source>
        <dbReference type="ARBA" id="ARBA00004651"/>
    </source>
</evidence>
<organism evidence="8 9">
    <name type="scientific">Streptomyces violaceusniger</name>
    <dbReference type="NCBI Taxonomy" id="68280"/>
    <lineage>
        <taxon>Bacteria</taxon>
        <taxon>Bacillati</taxon>
        <taxon>Actinomycetota</taxon>
        <taxon>Actinomycetes</taxon>
        <taxon>Kitasatosporales</taxon>
        <taxon>Streptomycetaceae</taxon>
        <taxon>Streptomyces</taxon>
        <taxon>Streptomyces violaceusniger group</taxon>
    </lineage>
</organism>
<keyword evidence="2" id="KW-0813">Transport</keyword>
<keyword evidence="3" id="KW-1003">Cell membrane</keyword>
<dbReference type="AlphaFoldDB" id="A0A4D4LBZ2"/>
<dbReference type="Gene3D" id="1.10.3720.10">
    <property type="entry name" value="MetI-like"/>
    <property type="match status" value="1"/>
</dbReference>
<dbReference type="EMBL" id="BJHW01000002">
    <property type="protein sequence ID" value="GDY58762.1"/>
    <property type="molecule type" value="Genomic_DNA"/>
</dbReference>
<evidence type="ECO:0000256" key="5">
    <source>
        <dbReference type="ARBA" id="ARBA00022989"/>
    </source>
</evidence>
<dbReference type="GO" id="GO:0005886">
    <property type="term" value="C:plasma membrane"/>
    <property type="evidence" value="ECO:0007669"/>
    <property type="project" value="UniProtKB-SubCell"/>
</dbReference>
<name>A0A4D4LBZ2_STRVO</name>
<keyword evidence="6 7" id="KW-0472">Membrane</keyword>
<proteinExistence type="predicted"/>
<keyword evidence="4 7" id="KW-0812">Transmembrane</keyword>
<keyword evidence="5 7" id="KW-1133">Transmembrane helix</keyword>
<evidence type="ECO:0000256" key="2">
    <source>
        <dbReference type="ARBA" id="ARBA00022448"/>
    </source>
</evidence>
<evidence type="ECO:0000256" key="3">
    <source>
        <dbReference type="ARBA" id="ARBA00022475"/>
    </source>
</evidence>
<reference evidence="8 9" key="1">
    <citation type="journal article" date="2020" name="Int. J. Syst. Evol. Microbiol.">
        <title>Reclassification of Streptomyces castelarensis and Streptomyces sporoclivatus as later heterotypic synonyms of Streptomyces antimycoticus.</title>
        <authorList>
            <person name="Komaki H."/>
            <person name="Tamura T."/>
        </authorList>
    </citation>
    <scope>NUCLEOTIDE SEQUENCE [LARGE SCALE GENOMIC DNA]</scope>
    <source>
        <strain evidence="8 9">NBRC 13459</strain>
    </source>
</reference>
<comment type="caution">
    <text evidence="8">The sequence shown here is derived from an EMBL/GenBank/DDBJ whole genome shotgun (WGS) entry which is preliminary data.</text>
</comment>
<dbReference type="PANTHER" id="PTHR43227:SF8">
    <property type="entry name" value="DIACETYLCHITOBIOSE UPTAKE SYSTEM PERMEASE PROTEIN DASB"/>
    <property type="match status" value="1"/>
</dbReference>
<feature type="transmembrane region" description="Helical" evidence="7">
    <location>
        <begin position="21"/>
        <end position="42"/>
    </location>
</feature>
<evidence type="ECO:0008006" key="10">
    <source>
        <dbReference type="Google" id="ProtNLM"/>
    </source>
</evidence>
<dbReference type="Proteomes" id="UP000301309">
    <property type="component" value="Unassembled WGS sequence"/>
</dbReference>
<evidence type="ECO:0000256" key="6">
    <source>
        <dbReference type="ARBA" id="ARBA00023136"/>
    </source>
</evidence>
<gene>
    <name evidence="8" type="ORF">SVIO_093850</name>
</gene>
<dbReference type="SUPFAM" id="SSF161098">
    <property type="entry name" value="MetI-like"/>
    <property type="match status" value="1"/>
</dbReference>
<protein>
    <recommendedName>
        <fullName evidence="10">ABC transmembrane type-1 domain-containing protein</fullName>
    </recommendedName>
</protein>